<evidence type="ECO:0000259" key="1">
    <source>
        <dbReference type="Pfam" id="PF17171"/>
    </source>
</evidence>
<dbReference type="Pfam" id="PF17171">
    <property type="entry name" value="GST_C_6"/>
    <property type="match status" value="1"/>
</dbReference>
<dbReference type="Proteomes" id="UP001409585">
    <property type="component" value="Unassembled WGS sequence"/>
</dbReference>
<dbReference type="RefSeq" id="WP_345423821.1">
    <property type="nucleotide sequence ID" value="NZ_AP031496.1"/>
</dbReference>
<proteinExistence type="predicted"/>
<name>A0AAV3U4D5_9ALTE</name>
<dbReference type="PANTHER" id="PTHR12289:SF41">
    <property type="entry name" value="FAILED AXON CONNECTIONS-RELATED"/>
    <property type="match status" value="1"/>
</dbReference>
<dbReference type="SFLD" id="SFLDG01180">
    <property type="entry name" value="SUF1"/>
    <property type="match status" value="1"/>
</dbReference>
<comment type="caution">
    <text evidence="3">The sequence shown here is derived from an EMBL/GenBank/DDBJ whole genome shotgun (WGS) entry which is preliminary data.</text>
</comment>
<dbReference type="SUPFAM" id="SSF52833">
    <property type="entry name" value="Thioredoxin-like"/>
    <property type="match status" value="1"/>
</dbReference>
<feature type="domain" description="Thioredoxin-like fold" evidence="2">
    <location>
        <begin position="18"/>
        <end position="115"/>
    </location>
</feature>
<dbReference type="Gene3D" id="1.20.1050.10">
    <property type="match status" value="1"/>
</dbReference>
<dbReference type="InterPro" id="IPR012336">
    <property type="entry name" value="Thioredoxin-like_fold"/>
</dbReference>
<dbReference type="EMBL" id="BAABLX010000027">
    <property type="protein sequence ID" value="GAA4947842.1"/>
    <property type="molecule type" value="Genomic_DNA"/>
</dbReference>
<protein>
    <submittedName>
        <fullName evidence="3">Glutathione S-transferase C-terminal domain-containing protein</fullName>
    </submittedName>
</protein>
<dbReference type="InterPro" id="IPR040079">
    <property type="entry name" value="Glutathione_S-Trfase"/>
</dbReference>
<gene>
    <name evidence="3" type="ORF">GCM10025791_29590</name>
</gene>
<dbReference type="CDD" id="cd03193">
    <property type="entry name" value="GST_C_Metaxin"/>
    <property type="match status" value="1"/>
</dbReference>
<dbReference type="PANTHER" id="PTHR12289">
    <property type="entry name" value="METAXIN RELATED"/>
    <property type="match status" value="1"/>
</dbReference>
<dbReference type="InterPro" id="IPR050931">
    <property type="entry name" value="Mito_Protein_Transport_Metaxin"/>
</dbReference>
<accession>A0AAV3U4D5</accession>
<dbReference type="InterPro" id="IPR026928">
    <property type="entry name" value="FAX/IsoI-like"/>
</dbReference>
<evidence type="ECO:0000313" key="3">
    <source>
        <dbReference type="EMBL" id="GAA4947842.1"/>
    </source>
</evidence>
<dbReference type="AlphaFoldDB" id="A0AAV3U4D5"/>
<dbReference type="InterPro" id="IPR033468">
    <property type="entry name" value="Metaxin_GST"/>
</dbReference>
<dbReference type="InterPro" id="IPR036249">
    <property type="entry name" value="Thioredoxin-like_sf"/>
</dbReference>
<organism evidence="3 4">
    <name type="scientific">Halioxenophilus aromaticivorans</name>
    <dbReference type="NCBI Taxonomy" id="1306992"/>
    <lineage>
        <taxon>Bacteria</taxon>
        <taxon>Pseudomonadati</taxon>
        <taxon>Pseudomonadota</taxon>
        <taxon>Gammaproteobacteria</taxon>
        <taxon>Alteromonadales</taxon>
        <taxon>Alteromonadaceae</taxon>
        <taxon>Halioxenophilus</taxon>
    </lineage>
</organism>
<feature type="domain" description="Metaxin glutathione S-transferase" evidence="1">
    <location>
        <begin position="165"/>
        <end position="227"/>
    </location>
</feature>
<keyword evidence="4" id="KW-1185">Reference proteome</keyword>
<evidence type="ECO:0000313" key="4">
    <source>
        <dbReference type="Proteomes" id="UP001409585"/>
    </source>
</evidence>
<dbReference type="Gene3D" id="3.40.30.10">
    <property type="entry name" value="Glutaredoxin"/>
    <property type="match status" value="1"/>
</dbReference>
<dbReference type="SFLD" id="SFLDS00019">
    <property type="entry name" value="Glutathione_Transferase_(cytos"/>
    <property type="match status" value="1"/>
</dbReference>
<dbReference type="InterPro" id="IPR036282">
    <property type="entry name" value="Glutathione-S-Trfase_C_sf"/>
</dbReference>
<evidence type="ECO:0000259" key="2">
    <source>
        <dbReference type="Pfam" id="PF17172"/>
    </source>
</evidence>
<dbReference type="Pfam" id="PF17172">
    <property type="entry name" value="GST_N_4"/>
    <property type="match status" value="1"/>
</dbReference>
<reference evidence="4" key="1">
    <citation type="journal article" date="2019" name="Int. J. Syst. Evol. Microbiol.">
        <title>The Global Catalogue of Microorganisms (GCM) 10K type strain sequencing project: providing services to taxonomists for standard genome sequencing and annotation.</title>
        <authorList>
            <consortium name="The Broad Institute Genomics Platform"/>
            <consortium name="The Broad Institute Genome Sequencing Center for Infectious Disease"/>
            <person name="Wu L."/>
            <person name="Ma J."/>
        </authorList>
    </citation>
    <scope>NUCLEOTIDE SEQUENCE [LARGE SCALE GENOMIC DNA]</scope>
    <source>
        <strain evidence="4">JCM 19134</strain>
    </source>
</reference>
<dbReference type="SUPFAM" id="SSF47616">
    <property type="entry name" value="GST C-terminal domain-like"/>
    <property type="match status" value="1"/>
</dbReference>
<sequence length="239" mass="27245">MIKLYGFGQAFGVADPSPFALKINAYMTMAGIEFEPRSGFAAFKNAPKGKLPYIEDEGVIIADSFFILQHLQAKYGTLLEQHITQEQKALTNLIIKSLDENFYWCIVYSRWIREDTWPTIKNTFFSGMPFPLKHLLPFLARKGIKSAFVKHGMGRHSDEEIMSIANDTLHSLSTLLADKPYFFGDQPSTIDTAVYAFLAQVTITDLDNPLNRMAREHTNLVAFCERIRSRYYEPETAIN</sequence>
<dbReference type="SFLD" id="SFLDG01200">
    <property type="entry name" value="SUF1.1"/>
    <property type="match status" value="1"/>
</dbReference>